<feature type="compositionally biased region" description="Polar residues" evidence="8">
    <location>
        <begin position="331"/>
        <end position="344"/>
    </location>
</feature>
<feature type="region of interest" description="Disordered" evidence="8">
    <location>
        <begin position="213"/>
        <end position="344"/>
    </location>
</feature>
<organism evidence="12 13">
    <name type="scientific">Lineolata rhizophorae</name>
    <dbReference type="NCBI Taxonomy" id="578093"/>
    <lineage>
        <taxon>Eukaryota</taxon>
        <taxon>Fungi</taxon>
        <taxon>Dikarya</taxon>
        <taxon>Ascomycota</taxon>
        <taxon>Pezizomycotina</taxon>
        <taxon>Dothideomycetes</taxon>
        <taxon>Dothideomycetes incertae sedis</taxon>
        <taxon>Lineolatales</taxon>
        <taxon>Lineolataceae</taxon>
        <taxon>Lineolata</taxon>
    </lineage>
</organism>
<evidence type="ECO:0000259" key="10">
    <source>
        <dbReference type="PROSITE" id="PS50868"/>
    </source>
</evidence>
<feature type="compositionally biased region" description="Polar residues" evidence="8">
    <location>
        <begin position="1"/>
        <end position="10"/>
    </location>
</feature>
<feature type="compositionally biased region" description="Basic and acidic residues" evidence="8">
    <location>
        <begin position="477"/>
        <end position="494"/>
    </location>
</feature>
<keyword evidence="4" id="KW-0489">Methyltransferase</keyword>
<evidence type="ECO:0000259" key="9">
    <source>
        <dbReference type="PROSITE" id="PS50280"/>
    </source>
</evidence>
<feature type="compositionally biased region" description="Acidic residues" evidence="8">
    <location>
        <begin position="225"/>
        <end position="234"/>
    </location>
</feature>
<dbReference type="Pfam" id="PF00856">
    <property type="entry name" value="SET"/>
    <property type="match status" value="1"/>
</dbReference>
<dbReference type="Proteomes" id="UP000799766">
    <property type="component" value="Unassembled WGS sequence"/>
</dbReference>
<dbReference type="SMART" id="SM00317">
    <property type="entry name" value="SET"/>
    <property type="match status" value="1"/>
</dbReference>
<dbReference type="PANTHER" id="PTHR22884">
    <property type="entry name" value="SET DOMAIN PROTEINS"/>
    <property type="match status" value="1"/>
</dbReference>
<keyword evidence="3" id="KW-0158">Chromosome</keyword>
<accession>A0A6A6NL45</accession>
<proteinExistence type="predicted"/>
<keyword evidence="5" id="KW-0808">Transferase</keyword>
<feature type="compositionally biased region" description="Low complexity" evidence="8">
    <location>
        <begin position="27"/>
        <end position="51"/>
    </location>
</feature>
<dbReference type="OrthoDB" id="422362at2759"/>
<dbReference type="InterPro" id="IPR050777">
    <property type="entry name" value="SET2_Histone-Lys_MeTrsfase"/>
</dbReference>
<comment type="subcellular location">
    <subcellularLocation>
        <location evidence="2">Chromosome</location>
    </subcellularLocation>
    <subcellularLocation>
        <location evidence="1">Nucleus</location>
    </subcellularLocation>
</comment>
<evidence type="ECO:0000256" key="6">
    <source>
        <dbReference type="ARBA" id="ARBA00022691"/>
    </source>
</evidence>
<dbReference type="PROSITE" id="PS50868">
    <property type="entry name" value="POST_SET"/>
    <property type="match status" value="1"/>
</dbReference>
<dbReference type="Pfam" id="PF17907">
    <property type="entry name" value="AWS"/>
    <property type="match status" value="1"/>
</dbReference>
<dbReference type="Gene3D" id="2.170.270.10">
    <property type="entry name" value="SET domain"/>
    <property type="match status" value="1"/>
</dbReference>
<evidence type="ECO:0000256" key="3">
    <source>
        <dbReference type="ARBA" id="ARBA00022454"/>
    </source>
</evidence>
<keyword evidence="6" id="KW-0949">S-adenosyl-L-methionine</keyword>
<reference evidence="12" key="1">
    <citation type="journal article" date="2020" name="Stud. Mycol.">
        <title>101 Dothideomycetes genomes: a test case for predicting lifestyles and emergence of pathogens.</title>
        <authorList>
            <person name="Haridas S."/>
            <person name="Albert R."/>
            <person name="Binder M."/>
            <person name="Bloem J."/>
            <person name="Labutti K."/>
            <person name="Salamov A."/>
            <person name="Andreopoulos B."/>
            <person name="Baker S."/>
            <person name="Barry K."/>
            <person name="Bills G."/>
            <person name="Bluhm B."/>
            <person name="Cannon C."/>
            <person name="Castanera R."/>
            <person name="Culley D."/>
            <person name="Daum C."/>
            <person name="Ezra D."/>
            <person name="Gonzalez J."/>
            <person name="Henrissat B."/>
            <person name="Kuo A."/>
            <person name="Liang C."/>
            <person name="Lipzen A."/>
            <person name="Lutzoni F."/>
            <person name="Magnuson J."/>
            <person name="Mondo S."/>
            <person name="Nolan M."/>
            <person name="Ohm R."/>
            <person name="Pangilinan J."/>
            <person name="Park H.-J."/>
            <person name="Ramirez L."/>
            <person name="Alfaro M."/>
            <person name="Sun H."/>
            <person name="Tritt A."/>
            <person name="Yoshinaga Y."/>
            <person name="Zwiers L.-H."/>
            <person name="Turgeon B."/>
            <person name="Goodwin S."/>
            <person name="Spatafora J."/>
            <person name="Crous P."/>
            <person name="Grigoriev I."/>
        </authorList>
    </citation>
    <scope>NUCLEOTIDE SEQUENCE</scope>
    <source>
        <strain evidence="12">ATCC 16933</strain>
    </source>
</reference>
<dbReference type="GO" id="GO:0042054">
    <property type="term" value="F:histone methyltransferase activity"/>
    <property type="evidence" value="ECO:0007669"/>
    <property type="project" value="InterPro"/>
</dbReference>
<feature type="compositionally biased region" description="Basic and acidic residues" evidence="8">
    <location>
        <begin position="121"/>
        <end position="144"/>
    </location>
</feature>
<feature type="compositionally biased region" description="Low complexity" evidence="8">
    <location>
        <begin position="66"/>
        <end position="112"/>
    </location>
</feature>
<feature type="non-terminal residue" evidence="12">
    <location>
        <position position="648"/>
    </location>
</feature>
<protein>
    <recommendedName>
        <fullName evidence="14">SET domain-containing protein</fullName>
    </recommendedName>
</protein>
<dbReference type="InterPro" id="IPR046341">
    <property type="entry name" value="SET_dom_sf"/>
</dbReference>
<name>A0A6A6NL45_9PEZI</name>
<keyword evidence="7" id="KW-0539">Nucleus</keyword>
<evidence type="ECO:0008006" key="14">
    <source>
        <dbReference type="Google" id="ProtNLM"/>
    </source>
</evidence>
<feature type="domain" description="AWS" evidence="11">
    <location>
        <begin position="421"/>
        <end position="468"/>
    </location>
</feature>
<evidence type="ECO:0000313" key="12">
    <source>
        <dbReference type="EMBL" id="KAF2452450.1"/>
    </source>
</evidence>
<dbReference type="GO" id="GO:0005694">
    <property type="term" value="C:chromosome"/>
    <property type="evidence" value="ECO:0007669"/>
    <property type="project" value="UniProtKB-SubCell"/>
</dbReference>
<feature type="domain" description="SET" evidence="9">
    <location>
        <begin position="508"/>
        <end position="624"/>
    </location>
</feature>
<evidence type="ECO:0000256" key="7">
    <source>
        <dbReference type="ARBA" id="ARBA00023242"/>
    </source>
</evidence>
<feature type="region of interest" description="Disordered" evidence="8">
    <location>
        <begin position="1"/>
        <end position="197"/>
    </location>
</feature>
<dbReference type="SUPFAM" id="SSF82199">
    <property type="entry name" value="SET domain"/>
    <property type="match status" value="1"/>
</dbReference>
<dbReference type="InterPro" id="IPR001214">
    <property type="entry name" value="SET_dom"/>
</dbReference>
<evidence type="ECO:0000256" key="4">
    <source>
        <dbReference type="ARBA" id="ARBA00022603"/>
    </source>
</evidence>
<feature type="region of interest" description="Disordered" evidence="8">
    <location>
        <begin position="477"/>
        <end position="499"/>
    </location>
</feature>
<dbReference type="InterPro" id="IPR003616">
    <property type="entry name" value="Post-SET_dom"/>
</dbReference>
<dbReference type="GO" id="GO:0032259">
    <property type="term" value="P:methylation"/>
    <property type="evidence" value="ECO:0007669"/>
    <property type="project" value="UniProtKB-KW"/>
</dbReference>
<evidence type="ECO:0000256" key="8">
    <source>
        <dbReference type="SAM" id="MobiDB-lite"/>
    </source>
</evidence>
<dbReference type="PROSITE" id="PS51215">
    <property type="entry name" value="AWS"/>
    <property type="match status" value="1"/>
</dbReference>
<evidence type="ECO:0000313" key="13">
    <source>
        <dbReference type="Proteomes" id="UP000799766"/>
    </source>
</evidence>
<dbReference type="InterPro" id="IPR006560">
    <property type="entry name" value="AWS_dom"/>
</dbReference>
<dbReference type="EMBL" id="MU001709">
    <property type="protein sequence ID" value="KAF2452450.1"/>
    <property type="molecule type" value="Genomic_DNA"/>
</dbReference>
<evidence type="ECO:0000259" key="11">
    <source>
        <dbReference type="PROSITE" id="PS51215"/>
    </source>
</evidence>
<evidence type="ECO:0000256" key="5">
    <source>
        <dbReference type="ARBA" id="ARBA00022679"/>
    </source>
</evidence>
<gene>
    <name evidence="12" type="ORF">BDY21DRAFT_329203</name>
</gene>
<sequence length="648" mass="71127">MARPPRNSSALGYYPEAVAAAEPGHDSSTGSPTQSSPMGSTPPTSTGDTHSIASDEGPSDSLKPVSAAPGPSRRSSLRLSQSATSSTTTLTPSSAGPAQLSSSPMQPSPQRSTTRASLAETNEHEAGEPATEVHKEVVQIKEETASATDEGGRSLRTRKRAHVTYNEGKLAGTNIHTPTKYLPRDANGMPIMERSVSGTTLVETKEFDARKRRVLPKTPLSREVEMEDAPEVESPEPQSVATRRSARVREAVKPVSQAVSSTISSLGKRVRDAKETTIATLKGQERPSKRQKTTPPPPPVAESDSTADEPVQPTPKRQKKFVDSGLFQGQIRGQTATQSKGRARTSLQAKYEKENKALPLPMGSLGRMLELPISRDNFNGFQLPYSVYSPLPRAEGPKYAQISKSRTIGDTKATLEKLECYSFSFCLCTKEDPCGPSCHNRAMQYECDAKNCKVGPELCRNRPWAELQERLRKVDADDKLQAADANRDSPNEPKAKKKGGLHKSLYNIGVETVNTGDRGWGVRSMRTWRNGQLIVEYVGEIIDGDEADRRMRKEYKGMKNFYMMTLEKDLIIDAGQRGNIARFVNHSCEPNCEMIKWNVKGKLRIGLFAKREIMTGEELTYDYKFSPFSTKNVQKCLCGAPACRGSLD</sequence>
<dbReference type="PROSITE" id="PS50280">
    <property type="entry name" value="SET"/>
    <property type="match status" value="1"/>
</dbReference>
<evidence type="ECO:0000256" key="2">
    <source>
        <dbReference type="ARBA" id="ARBA00004286"/>
    </source>
</evidence>
<dbReference type="AlphaFoldDB" id="A0A6A6NL45"/>
<keyword evidence="13" id="KW-1185">Reference proteome</keyword>
<evidence type="ECO:0000256" key="1">
    <source>
        <dbReference type="ARBA" id="ARBA00004123"/>
    </source>
</evidence>
<feature type="domain" description="Post-SET" evidence="10">
    <location>
        <begin position="632"/>
        <end position="648"/>
    </location>
</feature>
<dbReference type="GO" id="GO:0005634">
    <property type="term" value="C:nucleus"/>
    <property type="evidence" value="ECO:0007669"/>
    <property type="project" value="UniProtKB-SubCell"/>
</dbReference>